<reference evidence="1 2" key="1">
    <citation type="submission" date="2016-10" db="EMBL/GenBank/DDBJ databases">
        <authorList>
            <person name="de Groot N.N."/>
        </authorList>
    </citation>
    <scope>NUCLEOTIDE SEQUENCE [LARGE SCALE GENOMIC DNA]</scope>
    <source>
        <strain evidence="1 2">AR67</strain>
    </source>
</reference>
<dbReference type="EMBL" id="FOKQ01000052">
    <property type="protein sequence ID" value="SFD24778.1"/>
    <property type="molecule type" value="Genomic_DNA"/>
</dbReference>
<dbReference type="AlphaFoldDB" id="A0A1I1QY13"/>
<evidence type="ECO:0000313" key="2">
    <source>
        <dbReference type="Proteomes" id="UP000182192"/>
    </source>
</evidence>
<sequence length="42" mass="4866">MNKFTVSYLYSESLLSLVLESEETSFVLRTDKVDEHFGISCF</sequence>
<proteinExistence type="predicted"/>
<organism evidence="1 2">
    <name type="scientific">Ruminococcus albus</name>
    <dbReference type="NCBI Taxonomy" id="1264"/>
    <lineage>
        <taxon>Bacteria</taxon>
        <taxon>Bacillati</taxon>
        <taxon>Bacillota</taxon>
        <taxon>Clostridia</taxon>
        <taxon>Eubacteriales</taxon>
        <taxon>Oscillospiraceae</taxon>
        <taxon>Ruminococcus</taxon>
    </lineage>
</organism>
<evidence type="ECO:0000313" key="1">
    <source>
        <dbReference type="EMBL" id="SFD24778.1"/>
    </source>
</evidence>
<accession>A0A1I1QY13</accession>
<name>A0A1I1QY13_RUMAL</name>
<dbReference type="Proteomes" id="UP000182192">
    <property type="component" value="Unassembled WGS sequence"/>
</dbReference>
<protein>
    <submittedName>
        <fullName evidence="1">Uncharacterized protein</fullName>
    </submittedName>
</protein>
<gene>
    <name evidence="1" type="ORF">SAMN02910406_03488</name>
</gene>